<name>A0A533I4M3_PARDE</name>
<dbReference type="Proteomes" id="UP000315344">
    <property type="component" value="Unassembled WGS sequence"/>
</dbReference>
<sequence>MSDFSSFVIFAEMRTGSNLLEATLNSVKRITCFGEAFNPYLLGWHDTDQIRGVTKAERDADPLRLLQAITGREDHLSGFRYFHDHDPRVFDAIMTDRRCAKIILTRNPVDSYVSTELAWQTNQWKLNQTETPIPAVMTYDGATFRKTLAEVEGFLGRVQRGLQTSGQGAFWLNYDDLRDAEIMTGLTHWLGRTDLEKVSPASDQVPQNPREMSQKVSNFDEMRADLAQLDPFQLSHIPTFEPRRGPAVPSFVSSDAGGGLLFMPIAGGPRDAVDEWLGASGAETGANYTQNTLRAWLRAHPGHRSFTVLRHPLRRAWTAFTHLMGAAPAELRELLRNTHRVPLPPDEALFAMGPDELSRIFADFLVFLRRTLNGQTSLAVLPIWASQTEVLAGFSRFISPDMILREATLARDLNWLAEAAGCPAPPLPQPEPVPDFLSSPALQQAARDAYHRDYLQFGFTDRP</sequence>
<accession>A0A533I4M3</accession>
<dbReference type="SUPFAM" id="SSF52540">
    <property type="entry name" value="P-loop containing nucleoside triphosphate hydrolases"/>
    <property type="match status" value="1"/>
</dbReference>
<reference evidence="1 2" key="1">
    <citation type="journal article" date="2017" name="Nat. Commun.">
        <title>In situ click chemistry generation of cyclooxygenase-2 inhibitors.</title>
        <authorList>
            <person name="Bhardwaj A."/>
            <person name="Kaur J."/>
            <person name="Wuest M."/>
            <person name="Wuest F."/>
        </authorList>
    </citation>
    <scope>NUCLEOTIDE SEQUENCE [LARGE SCALE GENOMIC DNA]</scope>
    <source>
        <strain evidence="1">S2_012_000_R3_94</strain>
    </source>
</reference>
<evidence type="ECO:0000313" key="1">
    <source>
        <dbReference type="EMBL" id="TKW66496.1"/>
    </source>
</evidence>
<dbReference type="InterPro" id="IPR027417">
    <property type="entry name" value="P-loop_NTPase"/>
</dbReference>
<dbReference type="EMBL" id="VAFL01000007">
    <property type="protein sequence ID" value="TKW66496.1"/>
    <property type="molecule type" value="Genomic_DNA"/>
</dbReference>
<comment type="caution">
    <text evidence="1">The sequence shown here is derived from an EMBL/GenBank/DDBJ whole genome shotgun (WGS) entry which is preliminary data.</text>
</comment>
<gene>
    <name evidence="1" type="ORF">DI616_11130</name>
</gene>
<protein>
    <recommendedName>
        <fullName evidence="3">Nodulation protein NodH</fullName>
    </recommendedName>
</protein>
<evidence type="ECO:0000313" key="2">
    <source>
        <dbReference type="Proteomes" id="UP000315344"/>
    </source>
</evidence>
<proteinExistence type="predicted"/>
<dbReference type="AlphaFoldDB" id="A0A533I4M3"/>
<evidence type="ECO:0008006" key="3">
    <source>
        <dbReference type="Google" id="ProtNLM"/>
    </source>
</evidence>
<organism evidence="1 2">
    <name type="scientific">Paracoccus denitrificans</name>
    <dbReference type="NCBI Taxonomy" id="266"/>
    <lineage>
        <taxon>Bacteria</taxon>
        <taxon>Pseudomonadati</taxon>
        <taxon>Pseudomonadota</taxon>
        <taxon>Alphaproteobacteria</taxon>
        <taxon>Rhodobacterales</taxon>
        <taxon>Paracoccaceae</taxon>
        <taxon>Paracoccus</taxon>
    </lineage>
</organism>
<dbReference type="Gene3D" id="3.40.50.300">
    <property type="entry name" value="P-loop containing nucleotide triphosphate hydrolases"/>
    <property type="match status" value="1"/>
</dbReference>